<sequence length="183" mass="20803">MLMGRGRVKDFAGGNKFTFVELFDCAPFTKVAVSVLYAGGMSHELSTSLVQLKHLYVDLCLTKQDEISSALCLMRSSPNLKQLALVMRNKLHAPQASMNLIDFHDYSGFRLDHLRYLVMLNFSNLAIEFKLLKLIMAKSHVLKKVSIELHRKISVDEELQILRDFIRLPLPRASPSAILTIER</sequence>
<dbReference type="Proteomes" id="UP001151760">
    <property type="component" value="Unassembled WGS sequence"/>
</dbReference>
<accession>A0ABQ4X086</accession>
<comment type="caution">
    <text evidence="1">The sequence shown here is derived from an EMBL/GenBank/DDBJ whole genome shotgun (WGS) entry which is preliminary data.</text>
</comment>
<evidence type="ECO:0008006" key="3">
    <source>
        <dbReference type="Google" id="ProtNLM"/>
    </source>
</evidence>
<protein>
    <recommendedName>
        <fullName evidence="3">FBD domain-containing protein</fullName>
    </recommendedName>
</protein>
<dbReference type="EMBL" id="BQNB010009091">
    <property type="protein sequence ID" value="GJS58603.1"/>
    <property type="molecule type" value="Genomic_DNA"/>
</dbReference>
<proteinExistence type="predicted"/>
<name>A0ABQ4X086_9ASTR</name>
<organism evidence="1 2">
    <name type="scientific">Tanacetum coccineum</name>
    <dbReference type="NCBI Taxonomy" id="301880"/>
    <lineage>
        <taxon>Eukaryota</taxon>
        <taxon>Viridiplantae</taxon>
        <taxon>Streptophyta</taxon>
        <taxon>Embryophyta</taxon>
        <taxon>Tracheophyta</taxon>
        <taxon>Spermatophyta</taxon>
        <taxon>Magnoliopsida</taxon>
        <taxon>eudicotyledons</taxon>
        <taxon>Gunneridae</taxon>
        <taxon>Pentapetalae</taxon>
        <taxon>asterids</taxon>
        <taxon>campanulids</taxon>
        <taxon>Asterales</taxon>
        <taxon>Asteraceae</taxon>
        <taxon>Asteroideae</taxon>
        <taxon>Anthemideae</taxon>
        <taxon>Anthemidinae</taxon>
        <taxon>Tanacetum</taxon>
    </lineage>
</organism>
<reference evidence="1" key="2">
    <citation type="submission" date="2022-01" db="EMBL/GenBank/DDBJ databases">
        <authorList>
            <person name="Yamashiro T."/>
            <person name="Shiraishi A."/>
            <person name="Satake H."/>
            <person name="Nakayama K."/>
        </authorList>
    </citation>
    <scope>NUCLEOTIDE SEQUENCE</scope>
</reference>
<gene>
    <name evidence="1" type="ORF">Tco_0653387</name>
</gene>
<keyword evidence="2" id="KW-1185">Reference proteome</keyword>
<evidence type="ECO:0000313" key="2">
    <source>
        <dbReference type="Proteomes" id="UP001151760"/>
    </source>
</evidence>
<reference evidence="1" key="1">
    <citation type="journal article" date="2022" name="Int. J. Mol. Sci.">
        <title>Draft Genome of Tanacetum Coccineum: Genomic Comparison of Closely Related Tanacetum-Family Plants.</title>
        <authorList>
            <person name="Yamashiro T."/>
            <person name="Shiraishi A."/>
            <person name="Nakayama K."/>
            <person name="Satake H."/>
        </authorList>
    </citation>
    <scope>NUCLEOTIDE SEQUENCE</scope>
</reference>
<evidence type="ECO:0000313" key="1">
    <source>
        <dbReference type="EMBL" id="GJS58603.1"/>
    </source>
</evidence>